<name>A0A3R9NIP2_9BACT</name>
<evidence type="ECO:0000256" key="1">
    <source>
        <dbReference type="SAM" id="Phobius"/>
    </source>
</evidence>
<dbReference type="OrthoDB" id="982357at2"/>
<dbReference type="AlphaFoldDB" id="A0A3R9NIP2"/>
<dbReference type="EMBL" id="RWIT01000006">
    <property type="protein sequence ID" value="RSK48055.1"/>
    <property type="molecule type" value="Genomic_DNA"/>
</dbReference>
<reference evidence="2 3" key="1">
    <citation type="submission" date="2018-12" db="EMBL/GenBank/DDBJ databases">
        <authorList>
            <person name="Feng G."/>
            <person name="Zhu H."/>
        </authorList>
    </citation>
    <scope>NUCLEOTIDE SEQUENCE [LARGE SCALE GENOMIC DNA]</scope>
    <source>
        <strain evidence="2 3">KCTC 12533</strain>
    </source>
</reference>
<evidence type="ECO:0000313" key="2">
    <source>
        <dbReference type="EMBL" id="RSK48055.1"/>
    </source>
</evidence>
<comment type="caution">
    <text evidence="2">The sequence shown here is derived from an EMBL/GenBank/DDBJ whole genome shotgun (WGS) entry which is preliminary data.</text>
</comment>
<dbReference type="Proteomes" id="UP000273500">
    <property type="component" value="Unassembled WGS sequence"/>
</dbReference>
<feature type="transmembrane region" description="Helical" evidence="1">
    <location>
        <begin position="20"/>
        <end position="39"/>
    </location>
</feature>
<gene>
    <name evidence="2" type="ORF">EI291_13285</name>
</gene>
<keyword evidence="3" id="KW-1185">Reference proteome</keyword>
<keyword evidence="1" id="KW-1133">Transmembrane helix</keyword>
<keyword evidence="1" id="KW-0812">Transmembrane</keyword>
<proteinExistence type="predicted"/>
<evidence type="ECO:0008006" key="4">
    <source>
        <dbReference type="Google" id="ProtNLM"/>
    </source>
</evidence>
<protein>
    <recommendedName>
        <fullName evidence="4">FeoB-associated Cys-rich membrane protein</fullName>
    </recommendedName>
</protein>
<sequence>MTVLCTSKLSGAHRSFVSIMWIQYLIIALLFAGAAWYVGRIFWRSFFSKDQTACAKGCGGACSTIDVDRLQRTIELAAAREGAKA</sequence>
<accession>A0A3R9NIP2</accession>
<organism evidence="2 3">
    <name type="scientific">Hymenobacter rigui</name>
    <dbReference type="NCBI Taxonomy" id="334424"/>
    <lineage>
        <taxon>Bacteria</taxon>
        <taxon>Pseudomonadati</taxon>
        <taxon>Bacteroidota</taxon>
        <taxon>Cytophagia</taxon>
        <taxon>Cytophagales</taxon>
        <taxon>Hymenobacteraceae</taxon>
        <taxon>Hymenobacter</taxon>
    </lineage>
</organism>
<evidence type="ECO:0000313" key="3">
    <source>
        <dbReference type="Proteomes" id="UP000273500"/>
    </source>
</evidence>
<keyword evidence="1" id="KW-0472">Membrane</keyword>